<feature type="domain" description="Superoxide dismutase copper/zinc binding" evidence="2">
    <location>
        <begin position="50"/>
        <end position="166"/>
    </location>
</feature>
<protein>
    <recommendedName>
        <fullName evidence="2">Superoxide dismutase copper/zinc binding domain-containing protein</fullName>
    </recommendedName>
</protein>
<evidence type="ECO:0000313" key="4">
    <source>
        <dbReference type="Proteomes" id="UP000325313"/>
    </source>
</evidence>
<dbReference type="GO" id="GO:0006801">
    <property type="term" value="P:superoxide metabolic process"/>
    <property type="evidence" value="ECO:0007669"/>
    <property type="project" value="InterPro"/>
</dbReference>
<name>A0A5B0NAF9_PUCGR</name>
<organism evidence="3 4">
    <name type="scientific">Puccinia graminis f. sp. tritici</name>
    <dbReference type="NCBI Taxonomy" id="56615"/>
    <lineage>
        <taxon>Eukaryota</taxon>
        <taxon>Fungi</taxon>
        <taxon>Dikarya</taxon>
        <taxon>Basidiomycota</taxon>
        <taxon>Pucciniomycotina</taxon>
        <taxon>Pucciniomycetes</taxon>
        <taxon>Pucciniales</taxon>
        <taxon>Pucciniaceae</taxon>
        <taxon>Puccinia</taxon>
    </lineage>
</organism>
<keyword evidence="1" id="KW-0732">Signal</keyword>
<dbReference type="InterPro" id="IPR001424">
    <property type="entry name" value="SOD_Cu_Zn_dom"/>
</dbReference>
<dbReference type="SUPFAM" id="SSF49329">
    <property type="entry name" value="Cu,Zn superoxide dismutase-like"/>
    <property type="match status" value="1"/>
</dbReference>
<accession>A0A5B0NAF9</accession>
<gene>
    <name evidence="3" type="ORF">PGTUg99_008776</name>
</gene>
<evidence type="ECO:0000256" key="1">
    <source>
        <dbReference type="SAM" id="SignalP"/>
    </source>
</evidence>
<sequence length="210" mass="23099">MAHTIATYIFWSLLIVGQAFSLSVTSPNLSLKATKATQGAIVHISGKKNVSGLFQFSSPEDSEWVNMVISMRGLLQFNLTDGFAYHVHEHPVVDGNCSTALLHYKVPTPKPSCTSEIKNYCQPAEFPTRHGNLPGLVDVFTLRINDNLIDLTGPNSIIGKSIVVHGANLTRLACGLKKHFRRVIPAVDRFCEVAVDHKHYPFIVVVLPPV</sequence>
<dbReference type="EMBL" id="VDEP01000417">
    <property type="protein sequence ID" value="KAA1085130.1"/>
    <property type="molecule type" value="Genomic_DNA"/>
</dbReference>
<proteinExistence type="predicted"/>
<evidence type="ECO:0000313" key="3">
    <source>
        <dbReference type="EMBL" id="KAA1085130.1"/>
    </source>
</evidence>
<dbReference type="AlphaFoldDB" id="A0A5B0NAF9"/>
<feature type="signal peptide" evidence="1">
    <location>
        <begin position="1"/>
        <end position="21"/>
    </location>
</feature>
<dbReference type="InterPro" id="IPR036423">
    <property type="entry name" value="SOD-like_Cu/Zn_dom_sf"/>
</dbReference>
<reference evidence="3 4" key="1">
    <citation type="submission" date="2019-05" db="EMBL/GenBank/DDBJ databases">
        <title>Emergence of the Ug99 lineage of the wheat stem rust pathogen through somatic hybridization.</title>
        <authorList>
            <person name="Li F."/>
            <person name="Upadhyaya N.M."/>
            <person name="Sperschneider J."/>
            <person name="Matny O."/>
            <person name="Nguyen-Phuc H."/>
            <person name="Mago R."/>
            <person name="Raley C."/>
            <person name="Miller M.E."/>
            <person name="Silverstein K.A.T."/>
            <person name="Henningsen E."/>
            <person name="Hirsch C.D."/>
            <person name="Visser B."/>
            <person name="Pretorius Z.A."/>
            <person name="Steffenson B.J."/>
            <person name="Schwessinger B."/>
            <person name="Dodds P.N."/>
            <person name="Figueroa M."/>
        </authorList>
    </citation>
    <scope>NUCLEOTIDE SEQUENCE [LARGE SCALE GENOMIC DNA]</scope>
    <source>
        <strain evidence="3 4">Ug99</strain>
    </source>
</reference>
<dbReference type="Proteomes" id="UP000325313">
    <property type="component" value="Unassembled WGS sequence"/>
</dbReference>
<dbReference type="Pfam" id="PF00080">
    <property type="entry name" value="Sod_Cu"/>
    <property type="match status" value="1"/>
</dbReference>
<dbReference type="Gene3D" id="2.60.40.200">
    <property type="entry name" value="Superoxide dismutase, copper/zinc binding domain"/>
    <property type="match status" value="1"/>
</dbReference>
<feature type="chain" id="PRO_5023048589" description="Superoxide dismutase copper/zinc binding domain-containing protein" evidence="1">
    <location>
        <begin position="22"/>
        <end position="210"/>
    </location>
</feature>
<dbReference type="GO" id="GO:0046872">
    <property type="term" value="F:metal ion binding"/>
    <property type="evidence" value="ECO:0007669"/>
    <property type="project" value="InterPro"/>
</dbReference>
<comment type="caution">
    <text evidence="3">The sequence shown here is derived from an EMBL/GenBank/DDBJ whole genome shotgun (WGS) entry which is preliminary data.</text>
</comment>
<evidence type="ECO:0000259" key="2">
    <source>
        <dbReference type="Pfam" id="PF00080"/>
    </source>
</evidence>